<dbReference type="GO" id="GO:0008800">
    <property type="term" value="F:beta-lactamase activity"/>
    <property type="evidence" value="ECO:0007669"/>
    <property type="project" value="InterPro"/>
</dbReference>
<dbReference type="Pfam" id="PF13354">
    <property type="entry name" value="Beta-lactamase2"/>
    <property type="match status" value="1"/>
</dbReference>
<feature type="signal peptide" evidence="2">
    <location>
        <begin position="1"/>
        <end position="24"/>
    </location>
</feature>
<evidence type="ECO:0000313" key="5">
    <source>
        <dbReference type="Proteomes" id="UP000009311"/>
    </source>
</evidence>
<dbReference type="RefSeq" id="WP_009558808.1">
    <property type="nucleotide sequence ID" value="NZ_AYZN01000004.1"/>
</dbReference>
<evidence type="ECO:0000259" key="3">
    <source>
        <dbReference type="Pfam" id="PF13354"/>
    </source>
</evidence>
<evidence type="ECO:0000256" key="2">
    <source>
        <dbReference type="SAM" id="SignalP"/>
    </source>
</evidence>
<reference evidence="4 5" key="1">
    <citation type="submission" date="2012-06" db="EMBL/GenBank/DDBJ databases">
        <title>Draft Genome Sequence of Lactobacillus pasteurii CRBIP 24.76T.</title>
        <authorList>
            <person name="Cousin S."/>
            <person name="Bouchier C."/>
            <person name="Loux V."/>
            <person name="Ma L."/>
            <person name="Creno S."/>
            <person name="Bizet C."/>
            <person name="Clermont D."/>
        </authorList>
    </citation>
    <scope>NUCLEOTIDE SEQUENCE [LARGE SCALE GENOMIC DNA]</scope>
    <source>
        <strain evidence="5">CRBIP 24.76T</strain>
    </source>
</reference>
<feature type="domain" description="Beta-lactamase class A catalytic" evidence="3">
    <location>
        <begin position="96"/>
        <end position="292"/>
    </location>
</feature>
<dbReference type="SUPFAM" id="SSF56601">
    <property type="entry name" value="beta-lactamase/transpeptidase-like"/>
    <property type="match status" value="1"/>
</dbReference>
<dbReference type="InterPro" id="IPR045155">
    <property type="entry name" value="Beta-lactam_cat"/>
</dbReference>
<comment type="caution">
    <text evidence="4">The sequence shown here is derived from an EMBL/GenBank/DDBJ whole genome shotgun (WGS) entry which is preliminary data.</text>
</comment>
<proteinExistence type="predicted"/>
<name>I7LA03_9LACO</name>
<dbReference type="EMBL" id="CAKD01000001">
    <property type="protein sequence ID" value="CCI84266.1"/>
    <property type="molecule type" value="Genomic_DNA"/>
</dbReference>
<keyword evidence="5" id="KW-1185">Reference proteome</keyword>
<dbReference type="InterPro" id="IPR012338">
    <property type="entry name" value="Beta-lactam/transpept-like"/>
</dbReference>
<feature type="region of interest" description="Disordered" evidence="1">
    <location>
        <begin position="40"/>
        <end position="63"/>
    </location>
</feature>
<dbReference type="GO" id="GO:0030655">
    <property type="term" value="P:beta-lactam antibiotic catabolic process"/>
    <property type="evidence" value="ECO:0007669"/>
    <property type="project" value="InterPro"/>
</dbReference>
<keyword evidence="2" id="KW-0732">Signal</keyword>
<protein>
    <submittedName>
        <fullName evidence="4">Beta-lactamase</fullName>
    </submittedName>
</protein>
<organism evidence="4 5">
    <name type="scientific">Lactobacillus pasteurii DSM 23907 = CRBIP 24.76</name>
    <dbReference type="NCBI Taxonomy" id="1423790"/>
    <lineage>
        <taxon>Bacteria</taxon>
        <taxon>Bacillati</taxon>
        <taxon>Bacillota</taxon>
        <taxon>Bacilli</taxon>
        <taxon>Lactobacillales</taxon>
        <taxon>Lactobacillaceae</taxon>
        <taxon>Lactobacillus</taxon>
    </lineage>
</organism>
<accession>I7LA03</accession>
<sequence>MKNKLFVRSIITVLLAFMLYSANAKRINSAQIKILEPKTSKVTKKKSSNKKQPQEPTAPKISSAEYDKKVSYDKGSNKKLLSKVEKVMGKNSTYQVAIQDLNNSSRYVRVANSSRVQNVDETMHVFVLIALYRQMQTGKWSSATTIKVKKSDKVKSDSIVLQPNIQYSLAYLRQAMISGSKTAANALVRSIGKSKIQEAISRSGASQTTMKGNFSHSPVGTTTAKDLNQTLISIYQTRVLKKNYAYRVLSAMATKKNKLTSMISGTVYTVGDDNSAAAIVQSGGHSYAISVWSNTDKNFANLGKTVEDWFSQK</sequence>
<gene>
    <name evidence="4" type="ORF">BN53_08630</name>
</gene>
<dbReference type="AlphaFoldDB" id="I7LA03"/>
<dbReference type="Gene3D" id="3.40.710.10">
    <property type="entry name" value="DD-peptidase/beta-lactamase superfamily"/>
    <property type="match status" value="1"/>
</dbReference>
<evidence type="ECO:0000313" key="4">
    <source>
        <dbReference type="EMBL" id="CCI84266.1"/>
    </source>
</evidence>
<dbReference type="STRING" id="1423790.BN53_08630"/>
<evidence type="ECO:0000256" key="1">
    <source>
        <dbReference type="SAM" id="MobiDB-lite"/>
    </source>
</evidence>
<feature type="chain" id="PRO_5003711624" evidence="2">
    <location>
        <begin position="25"/>
        <end position="313"/>
    </location>
</feature>
<dbReference type="eggNOG" id="COG2367">
    <property type="taxonomic scope" value="Bacteria"/>
</dbReference>
<dbReference type="Proteomes" id="UP000009311">
    <property type="component" value="Unassembled WGS sequence"/>
</dbReference>